<sequence length="410" mass="45353">MNLKLLSGFLSIAQATKSLNFVSTGAKFNVTLTCQKPDSNCEGIRHTFELVTGFIENALLLEGQINVKVEFLKSIGDTSGRQPQKLGEGHSFLTCKDYGEVSFIVPDAVLRQDGQKRATDGSPDIVMTINTAVKFYFPSMFGSAQKSTQSSAIDIIAHEMLHGMGFISAIHKRPGDNHLSPYVKIKNDIEGGKNMLLKPSIFDKYVYNNNNETIAQLVSGMNPGKAEYAKDEPILPSSHFLDTMEKIETSATMRDGLYCKLKTEKVYLETGTSTFVQGSSISHLDFRYKITNDMLMVKSSAMGHGVHERANNTYWPTSPFGNRTLGILEAIGYKLNHQPSFEKSLSGYLDIFHKKITPIPPKSHTPNPAKPHTPNPAKSQVLSCVNCAFSKASSQFYFEMAFFVLGLLNH</sequence>
<dbReference type="EMBL" id="QTSX02000726">
    <property type="protein sequence ID" value="KAJ9086271.1"/>
    <property type="molecule type" value="Genomic_DNA"/>
</dbReference>
<evidence type="ECO:0000313" key="2">
    <source>
        <dbReference type="Proteomes" id="UP001165960"/>
    </source>
</evidence>
<dbReference type="Proteomes" id="UP001165960">
    <property type="component" value="Unassembled WGS sequence"/>
</dbReference>
<accession>A0ACC2UHQ0</accession>
<proteinExistence type="predicted"/>
<name>A0ACC2UHQ0_9FUNG</name>
<evidence type="ECO:0000313" key="1">
    <source>
        <dbReference type="EMBL" id="KAJ9086271.1"/>
    </source>
</evidence>
<gene>
    <name evidence="1" type="ORF">DSO57_1005835</name>
</gene>
<protein>
    <submittedName>
        <fullName evidence="1">Uncharacterized protein</fullName>
    </submittedName>
</protein>
<reference evidence="1" key="1">
    <citation type="submission" date="2022-04" db="EMBL/GenBank/DDBJ databases">
        <title>Genome of the entomopathogenic fungus Entomophthora muscae.</title>
        <authorList>
            <person name="Elya C."/>
            <person name="Lovett B.R."/>
            <person name="Lee E."/>
            <person name="Macias A.M."/>
            <person name="Hajek A.E."/>
            <person name="De Bivort B.L."/>
            <person name="Kasson M.T."/>
            <person name="De Fine Licht H.H."/>
            <person name="Stajich J.E."/>
        </authorList>
    </citation>
    <scope>NUCLEOTIDE SEQUENCE</scope>
    <source>
        <strain evidence="1">Berkeley</strain>
    </source>
</reference>
<organism evidence="1 2">
    <name type="scientific">Entomophthora muscae</name>
    <dbReference type="NCBI Taxonomy" id="34485"/>
    <lineage>
        <taxon>Eukaryota</taxon>
        <taxon>Fungi</taxon>
        <taxon>Fungi incertae sedis</taxon>
        <taxon>Zoopagomycota</taxon>
        <taxon>Entomophthoromycotina</taxon>
        <taxon>Entomophthoromycetes</taxon>
        <taxon>Entomophthorales</taxon>
        <taxon>Entomophthoraceae</taxon>
        <taxon>Entomophthora</taxon>
    </lineage>
</organism>
<keyword evidence="2" id="KW-1185">Reference proteome</keyword>
<comment type="caution">
    <text evidence="1">The sequence shown here is derived from an EMBL/GenBank/DDBJ whole genome shotgun (WGS) entry which is preliminary data.</text>
</comment>